<evidence type="ECO:0000256" key="2">
    <source>
        <dbReference type="ARBA" id="ARBA00023315"/>
    </source>
</evidence>
<keyword evidence="6" id="KW-1185">Reference proteome</keyword>
<evidence type="ECO:0000313" key="6">
    <source>
        <dbReference type="Proteomes" id="UP000192050"/>
    </source>
</evidence>
<organism evidence="4 6">
    <name type="scientific">Ferroplasma acidiphilum</name>
    <dbReference type="NCBI Taxonomy" id="74969"/>
    <lineage>
        <taxon>Archaea</taxon>
        <taxon>Methanobacteriati</taxon>
        <taxon>Thermoplasmatota</taxon>
        <taxon>Thermoplasmata</taxon>
        <taxon>Thermoplasmatales</taxon>
        <taxon>Ferroplasmaceae</taxon>
        <taxon>Ferroplasma</taxon>
    </lineage>
</organism>
<evidence type="ECO:0000313" key="7">
    <source>
        <dbReference type="Proteomes" id="UP000546917"/>
    </source>
</evidence>
<dbReference type="STRING" id="74969.FAD_0483"/>
<sequence length="149" mass="16924">MQVRPYRKSDFHGVSIIEKMAFGDEAYSNFMLKGILNSINGFTYVLDDGSKLHGYATMGPLNEQAIDIESIGVLPEDQDMGYGSMLITAIEAEARARGYSIIILEVREKNDHAIKFYKAHGYETFELINGYYSMPFNGSRNAYRMRKNI</sequence>
<keyword evidence="1 4" id="KW-0808">Transferase</keyword>
<dbReference type="GeneID" id="25398815"/>
<reference evidence="5 7" key="2">
    <citation type="submission" date="2020-05" db="EMBL/GenBank/DDBJ databases">
        <authorList>
            <person name="Zhang R."/>
        </authorList>
    </citation>
    <scope>NUCLEOTIDE SEQUENCE [LARGE SCALE GENOMIC DNA]</scope>
    <source>
        <strain evidence="5 7">DSM 28986</strain>
    </source>
</reference>
<feature type="domain" description="N-acetyltransferase" evidence="3">
    <location>
        <begin position="1"/>
        <end position="149"/>
    </location>
</feature>
<evidence type="ECO:0000259" key="3">
    <source>
        <dbReference type="PROSITE" id="PS51186"/>
    </source>
</evidence>
<evidence type="ECO:0000313" key="4">
    <source>
        <dbReference type="EMBL" id="ARD84397.1"/>
    </source>
</evidence>
<dbReference type="KEGG" id="fai:FAD_0483"/>
<dbReference type="SUPFAM" id="SSF55729">
    <property type="entry name" value="Acyl-CoA N-acyltransferases (Nat)"/>
    <property type="match status" value="1"/>
</dbReference>
<dbReference type="EMBL" id="CP015363">
    <property type="protein sequence ID" value="ARD84397.1"/>
    <property type="molecule type" value="Genomic_DNA"/>
</dbReference>
<evidence type="ECO:0000256" key="1">
    <source>
        <dbReference type="ARBA" id="ARBA00022679"/>
    </source>
</evidence>
<dbReference type="Pfam" id="PF00583">
    <property type="entry name" value="Acetyltransf_1"/>
    <property type="match status" value="1"/>
</dbReference>
<dbReference type="InterPro" id="IPR000182">
    <property type="entry name" value="GNAT_dom"/>
</dbReference>
<dbReference type="OrthoDB" id="43754at2157"/>
<gene>
    <name evidence="4" type="ORF">FAD_0483</name>
    <name evidence="5" type="ORF">HLB00_08820</name>
</gene>
<dbReference type="Proteomes" id="UP000546917">
    <property type="component" value="Unassembled WGS sequence"/>
</dbReference>
<dbReference type="RefSeq" id="WP_009887538.1">
    <property type="nucleotide sequence ID" value="NZ_CP015363.1"/>
</dbReference>
<accession>A0A1V0N2S5</accession>
<dbReference type="InterPro" id="IPR016181">
    <property type="entry name" value="Acyl_CoA_acyltransferase"/>
</dbReference>
<dbReference type="GO" id="GO:0016747">
    <property type="term" value="F:acyltransferase activity, transferring groups other than amino-acyl groups"/>
    <property type="evidence" value="ECO:0007669"/>
    <property type="project" value="InterPro"/>
</dbReference>
<proteinExistence type="predicted"/>
<dbReference type="EMBL" id="JABGBP010000332">
    <property type="protein sequence ID" value="NOL60922.1"/>
    <property type="molecule type" value="Genomic_DNA"/>
</dbReference>
<reference evidence="4 6" key="1">
    <citation type="submission" date="2011-10" db="EMBL/GenBank/DDBJ databases">
        <title>Metabolic and evolutionary patterns in the extreme acidophile Ferroplasma acidiphilum.</title>
        <authorList>
            <person name="Golyshina O.V."/>
            <person name="Kozyavkin S.A."/>
            <person name="Tatusov R.L."/>
            <person name="Slesarev A.I."/>
            <person name="Golyshin P.N."/>
        </authorList>
    </citation>
    <scope>NUCLEOTIDE SEQUENCE [LARGE SCALE GENOMIC DNA]</scope>
    <source>
        <strain evidence="4">Berkeley</strain>
        <strain evidence="6">Y</strain>
    </source>
</reference>
<dbReference type="PANTHER" id="PTHR43420">
    <property type="entry name" value="ACETYLTRANSFERASE"/>
    <property type="match status" value="1"/>
</dbReference>
<evidence type="ECO:0000313" key="5">
    <source>
        <dbReference type="EMBL" id="NOL60922.1"/>
    </source>
</evidence>
<dbReference type="Proteomes" id="UP000192050">
    <property type="component" value="Chromosome"/>
</dbReference>
<dbReference type="AlphaFoldDB" id="A0A1V0N2S5"/>
<dbReference type="Gene3D" id="3.40.630.30">
    <property type="match status" value="1"/>
</dbReference>
<keyword evidence="2" id="KW-0012">Acyltransferase</keyword>
<dbReference type="PROSITE" id="PS51186">
    <property type="entry name" value="GNAT"/>
    <property type="match status" value="1"/>
</dbReference>
<protein>
    <submittedName>
        <fullName evidence="4 5">Acetyltransferase</fullName>
    </submittedName>
</protein>
<name>A0A1V0N2S5_9ARCH</name>
<dbReference type="CDD" id="cd04301">
    <property type="entry name" value="NAT_SF"/>
    <property type="match status" value="1"/>
</dbReference>
<dbReference type="InterPro" id="IPR050680">
    <property type="entry name" value="YpeA/RimI_acetyltransf"/>
</dbReference>